<feature type="non-terminal residue" evidence="1">
    <location>
        <position position="1"/>
    </location>
</feature>
<dbReference type="AlphaFoldDB" id="A0A6G1APR0"/>
<keyword evidence="2" id="KW-1185">Reference proteome</keyword>
<feature type="non-terminal residue" evidence="1">
    <location>
        <position position="80"/>
    </location>
</feature>
<reference evidence="1 2" key="1">
    <citation type="submission" date="2019-11" db="EMBL/GenBank/DDBJ databases">
        <authorList>
            <person name="Yang C."/>
            <person name="Li F."/>
        </authorList>
    </citation>
    <scope>NUCLEOTIDE SEQUENCE [LARGE SCALE GENOMIC DNA]</scope>
    <source>
        <strain evidence="1">KB4526</strain>
        <tissue evidence="1">Muscle</tissue>
    </source>
</reference>
<sequence length="80" mass="9816">KALNRRCSKRDIQMANKHMKRCSISLVIRELQITTTMRHHLSPIKITCWQRCRKIGARVCCWQECKMVWLLWKTVWWFLK</sequence>
<accession>A0A6G1APR0</accession>
<comment type="caution">
    <text evidence="1">The sequence shown here is derived from an EMBL/GenBank/DDBJ whole genome shotgun (WGS) entry which is preliminary data.</text>
</comment>
<proteinExistence type="predicted"/>
<evidence type="ECO:0000313" key="1">
    <source>
        <dbReference type="EMBL" id="KAF0877587.1"/>
    </source>
</evidence>
<organism evidence="1 2">
    <name type="scientific">Crocuta crocuta</name>
    <name type="common">Spotted hyena</name>
    <dbReference type="NCBI Taxonomy" id="9678"/>
    <lineage>
        <taxon>Eukaryota</taxon>
        <taxon>Metazoa</taxon>
        <taxon>Chordata</taxon>
        <taxon>Craniata</taxon>
        <taxon>Vertebrata</taxon>
        <taxon>Euteleostomi</taxon>
        <taxon>Mammalia</taxon>
        <taxon>Eutheria</taxon>
        <taxon>Laurasiatheria</taxon>
        <taxon>Carnivora</taxon>
        <taxon>Feliformia</taxon>
        <taxon>Hyaenidae</taxon>
        <taxon>Crocuta</taxon>
    </lineage>
</organism>
<evidence type="ECO:0000313" key="2">
    <source>
        <dbReference type="Proteomes" id="UP000475037"/>
    </source>
</evidence>
<gene>
    <name evidence="1" type="ORF">FOF47_R05906</name>
</gene>
<dbReference type="EMBL" id="VOAJ01004242">
    <property type="protein sequence ID" value="KAF0877587.1"/>
    <property type="molecule type" value="Genomic_DNA"/>
</dbReference>
<name>A0A6G1APR0_CROCR</name>
<dbReference type="Proteomes" id="UP000475037">
    <property type="component" value="Unassembled WGS sequence"/>
</dbReference>
<protein>
    <submittedName>
        <fullName evidence="1">LORF2 protein</fullName>
    </submittedName>
</protein>